<dbReference type="InterPro" id="IPR042099">
    <property type="entry name" value="ANL_N_sf"/>
</dbReference>
<dbReference type="PANTHER" id="PTHR43201:SF8">
    <property type="entry name" value="ACYL-COA SYNTHETASE FAMILY MEMBER 3"/>
    <property type="match status" value="1"/>
</dbReference>
<dbReference type="WBParaSite" id="GPUH_0000828401-mRNA-1">
    <property type="protein sequence ID" value="GPUH_0000828401-mRNA-1"/>
    <property type="gene ID" value="GPUH_0000828401"/>
</dbReference>
<evidence type="ECO:0000259" key="2">
    <source>
        <dbReference type="Pfam" id="PF00501"/>
    </source>
</evidence>
<accession>A0A183DHT4</accession>
<dbReference type="GO" id="GO:0031956">
    <property type="term" value="F:medium-chain fatty acid-CoA ligase activity"/>
    <property type="evidence" value="ECO:0007669"/>
    <property type="project" value="TreeGrafter"/>
</dbReference>
<dbReference type="AlphaFoldDB" id="A0A183DHT4"/>
<feature type="domain" description="AMP-dependent synthetase/ligase" evidence="2">
    <location>
        <begin position="8"/>
        <end position="84"/>
    </location>
</feature>
<dbReference type="PANTHER" id="PTHR43201">
    <property type="entry name" value="ACYL-COA SYNTHETASE"/>
    <property type="match status" value="1"/>
</dbReference>
<name>A0A183DHT4_9BILA</name>
<protein>
    <submittedName>
        <fullName evidence="5">AMP-binding domain-containing protein</fullName>
    </submittedName>
</protein>
<evidence type="ECO:0000256" key="1">
    <source>
        <dbReference type="ARBA" id="ARBA00006432"/>
    </source>
</evidence>
<proteinExistence type="inferred from homology"/>
<evidence type="ECO:0000313" key="4">
    <source>
        <dbReference type="Proteomes" id="UP000271098"/>
    </source>
</evidence>
<keyword evidence="4" id="KW-1185">Reference proteome</keyword>
<dbReference type="Pfam" id="PF00501">
    <property type="entry name" value="AMP-binding"/>
    <property type="match status" value="1"/>
</dbReference>
<dbReference type="EMBL" id="UYRT01023690">
    <property type="protein sequence ID" value="VDK61585.1"/>
    <property type="molecule type" value="Genomic_DNA"/>
</dbReference>
<dbReference type="PROSITE" id="PS00455">
    <property type="entry name" value="AMP_BINDING"/>
    <property type="match status" value="1"/>
</dbReference>
<dbReference type="InterPro" id="IPR020459">
    <property type="entry name" value="AMP-binding"/>
</dbReference>
<dbReference type="PRINTS" id="PR00154">
    <property type="entry name" value="AMPBINDING"/>
</dbReference>
<dbReference type="GO" id="GO:0006631">
    <property type="term" value="P:fatty acid metabolic process"/>
    <property type="evidence" value="ECO:0007669"/>
    <property type="project" value="TreeGrafter"/>
</dbReference>
<sequence length="86" mass="9639">MTPDYGVECVKPDDIACICYTSGTTGVPKGAMLSHAGLIWNAEALVDMWQFTEKDVQLHMLPFYHVHGMFISLHCSLFSKSSIIFR</sequence>
<reference evidence="5" key="1">
    <citation type="submission" date="2016-06" db="UniProtKB">
        <authorList>
            <consortium name="WormBaseParasite"/>
        </authorList>
    </citation>
    <scope>IDENTIFICATION</scope>
</reference>
<dbReference type="InterPro" id="IPR020845">
    <property type="entry name" value="AMP-binding_CS"/>
</dbReference>
<dbReference type="SUPFAM" id="SSF56801">
    <property type="entry name" value="Acetyl-CoA synthetase-like"/>
    <property type="match status" value="1"/>
</dbReference>
<organism evidence="5">
    <name type="scientific">Gongylonema pulchrum</name>
    <dbReference type="NCBI Taxonomy" id="637853"/>
    <lineage>
        <taxon>Eukaryota</taxon>
        <taxon>Metazoa</taxon>
        <taxon>Ecdysozoa</taxon>
        <taxon>Nematoda</taxon>
        <taxon>Chromadorea</taxon>
        <taxon>Rhabditida</taxon>
        <taxon>Spirurina</taxon>
        <taxon>Spiruromorpha</taxon>
        <taxon>Spiruroidea</taxon>
        <taxon>Gongylonematidae</taxon>
        <taxon>Gongylonema</taxon>
    </lineage>
</organism>
<evidence type="ECO:0000313" key="5">
    <source>
        <dbReference type="WBParaSite" id="GPUH_0000828401-mRNA-1"/>
    </source>
</evidence>
<evidence type="ECO:0000313" key="3">
    <source>
        <dbReference type="EMBL" id="VDK61585.1"/>
    </source>
</evidence>
<dbReference type="InterPro" id="IPR000873">
    <property type="entry name" value="AMP-dep_synth/lig_dom"/>
</dbReference>
<reference evidence="3 4" key="2">
    <citation type="submission" date="2018-11" db="EMBL/GenBank/DDBJ databases">
        <authorList>
            <consortium name="Pathogen Informatics"/>
        </authorList>
    </citation>
    <scope>NUCLEOTIDE SEQUENCE [LARGE SCALE GENOMIC DNA]</scope>
</reference>
<dbReference type="Gene3D" id="3.40.50.12780">
    <property type="entry name" value="N-terminal domain of ligase-like"/>
    <property type="match status" value="1"/>
</dbReference>
<dbReference type="Proteomes" id="UP000271098">
    <property type="component" value="Unassembled WGS sequence"/>
</dbReference>
<comment type="similarity">
    <text evidence="1">Belongs to the ATP-dependent AMP-binding enzyme family.</text>
</comment>
<dbReference type="OrthoDB" id="2962993at2759"/>
<gene>
    <name evidence="3" type="ORF">GPUH_LOCUS8275</name>
</gene>